<dbReference type="InterPro" id="IPR005182">
    <property type="entry name" value="YdbS-like_PH"/>
</dbReference>
<dbReference type="PANTHER" id="PTHR34473:SF3">
    <property type="entry name" value="TRANSMEMBRANE PROTEIN-RELATED"/>
    <property type="match status" value="1"/>
</dbReference>
<dbReference type="AlphaFoldDB" id="A0A6M4AWP8"/>
<evidence type="ECO:0000259" key="1">
    <source>
        <dbReference type="Pfam" id="PF03703"/>
    </source>
</evidence>
<name>A0A6M4AWP8_9SPHN</name>
<dbReference type="Proteomes" id="UP000503018">
    <property type="component" value="Chromosome"/>
</dbReference>
<organism evidence="2 3">
    <name type="scientific">Sphingomonas lacunae</name>
    <dbReference type="NCBI Taxonomy" id="2698828"/>
    <lineage>
        <taxon>Bacteria</taxon>
        <taxon>Pseudomonadati</taxon>
        <taxon>Pseudomonadota</taxon>
        <taxon>Alphaproteobacteria</taxon>
        <taxon>Sphingomonadales</taxon>
        <taxon>Sphingomonadaceae</taxon>
        <taxon>Sphingomonas</taxon>
    </lineage>
</organism>
<dbReference type="EMBL" id="CP053015">
    <property type="protein sequence ID" value="QJQ33547.1"/>
    <property type="molecule type" value="Genomic_DNA"/>
</dbReference>
<reference evidence="2 3" key="1">
    <citation type="submission" date="2020-01" db="EMBL/GenBank/DDBJ databases">
        <title>Sphingomonas sp. strain CSW-10.</title>
        <authorList>
            <person name="Chen W.-M."/>
        </authorList>
    </citation>
    <scope>NUCLEOTIDE SEQUENCE [LARGE SCALE GENOMIC DNA]</scope>
    <source>
        <strain evidence="2 3">CSW-10</strain>
    </source>
</reference>
<sequence>MRWFRTAALLVIIAATMDILLVRASAGPVGLFSAVVAVLGFLAVWRTPPRQFALLGHSIDEDSLRVVRGYLFRVDTIVPLVRIQHIDVGQGPLERFCGVAHLVVHTAGTHNSVVVLPGLLPEAAYLMRDAIRRKIRTDFV</sequence>
<dbReference type="Pfam" id="PF03703">
    <property type="entry name" value="bPH_2"/>
    <property type="match status" value="1"/>
</dbReference>
<dbReference type="PANTHER" id="PTHR34473">
    <property type="entry name" value="UPF0699 TRANSMEMBRANE PROTEIN YDBS"/>
    <property type="match status" value="1"/>
</dbReference>
<evidence type="ECO:0000313" key="3">
    <source>
        <dbReference type="Proteomes" id="UP000503018"/>
    </source>
</evidence>
<keyword evidence="3" id="KW-1185">Reference proteome</keyword>
<accession>A0A6M4AWP8</accession>
<gene>
    <name evidence="2" type="ORF">GV829_03465</name>
</gene>
<dbReference type="KEGG" id="slan:GV829_03465"/>
<proteinExistence type="predicted"/>
<feature type="domain" description="YdbS-like PH" evidence="1">
    <location>
        <begin position="58"/>
        <end position="117"/>
    </location>
</feature>
<protein>
    <submittedName>
        <fullName evidence="2">PH domain-containing protein</fullName>
    </submittedName>
</protein>
<evidence type="ECO:0000313" key="2">
    <source>
        <dbReference type="EMBL" id="QJQ33547.1"/>
    </source>
</evidence>